<evidence type="ECO:0000256" key="1">
    <source>
        <dbReference type="SAM" id="MobiDB-lite"/>
    </source>
</evidence>
<name>A0ABW6VG55_MICFU</name>
<dbReference type="EMBL" id="JBIAXI010000031">
    <property type="protein sequence ID" value="MFF4778339.1"/>
    <property type="molecule type" value="Genomic_DNA"/>
</dbReference>
<reference evidence="2 3" key="1">
    <citation type="submission" date="2024-10" db="EMBL/GenBank/DDBJ databases">
        <title>The Natural Products Discovery Center: Release of the First 8490 Sequenced Strains for Exploring Actinobacteria Biosynthetic Diversity.</title>
        <authorList>
            <person name="Kalkreuter E."/>
            <person name="Kautsar S.A."/>
            <person name="Yang D."/>
            <person name="Bader C.D."/>
            <person name="Teijaro C.N."/>
            <person name="Fluegel L."/>
            <person name="Davis C.M."/>
            <person name="Simpson J.R."/>
            <person name="Lauterbach L."/>
            <person name="Steele A.D."/>
            <person name="Gui C."/>
            <person name="Meng S."/>
            <person name="Li G."/>
            <person name="Viehrig K."/>
            <person name="Ye F."/>
            <person name="Su P."/>
            <person name="Kiefer A.F."/>
            <person name="Nichols A."/>
            <person name="Cepeda A.J."/>
            <person name="Yan W."/>
            <person name="Fan B."/>
            <person name="Jiang Y."/>
            <person name="Adhikari A."/>
            <person name="Zheng C.-J."/>
            <person name="Schuster L."/>
            <person name="Cowan T.M."/>
            <person name="Smanski M.J."/>
            <person name="Chevrette M.G."/>
            <person name="De Carvalho L.P.S."/>
            <person name="Shen B."/>
        </authorList>
    </citation>
    <scope>NUCLEOTIDE SEQUENCE [LARGE SCALE GENOMIC DNA]</scope>
    <source>
        <strain evidence="2 3">NPDC001281</strain>
    </source>
</reference>
<evidence type="ECO:0000313" key="3">
    <source>
        <dbReference type="Proteomes" id="UP001602119"/>
    </source>
</evidence>
<gene>
    <name evidence="2" type="ORF">ACFY05_36500</name>
</gene>
<sequence length="119" mass="13805">MGVDASRRVPLLQYTALHSFLMMALLTLDDCTDERREQHSEPCLHRDIKRLWAGREVATKDLDYAYQRQKEQHNASGKEPSSKDPSGIARVQECAIRRMSKDSQRKQHQKTVKEVSHDE</sequence>
<comment type="caution">
    <text evidence="2">The sequence shown here is derived from an EMBL/GenBank/DDBJ whole genome shotgun (WGS) entry which is preliminary data.</text>
</comment>
<feature type="compositionally biased region" description="Basic and acidic residues" evidence="1">
    <location>
        <begin position="95"/>
        <end position="119"/>
    </location>
</feature>
<protein>
    <submittedName>
        <fullName evidence="2">Uncharacterized protein</fullName>
    </submittedName>
</protein>
<evidence type="ECO:0000313" key="2">
    <source>
        <dbReference type="EMBL" id="MFF4778339.1"/>
    </source>
</evidence>
<dbReference type="RefSeq" id="WP_387346882.1">
    <property type="nucleotide sequence ID" value="NZ_JBIAXI010000031.1"/>
</dbReference>
<keyword evidence="3" id="KW-1185">Reference proteome</keyword>
<feature type="region of interest" description="Disordered" evidence="1">
    <location>
        <begin position="69"/>
        <end position="119"/>
    </location>
</feature>
<dbReference type="Proteomes" id="UP001602119">
    <property type="component" value="Unassembled WGS sequence"/>
</dbReference>
<accession>A0ABW6VG55</accession>
<proteinExistence type="predicted"/>
<organism evidence="2 3">
    <name type="scientific">Microtetraspora fusca</name>
    <dbReference type="NCBI Taxonomy" id="1997"/>
    <lineage>
        <taxon>Bacteria</taxon>
        <taxon>Bacillati</taxon>
        <taxon>Actinomycetota</taxon>
        <taxon>Actinomycetes</taxon>
        <taxon>Streptosporangiales</taxon>
        <taxon>Streptosporangiaceae</taxon>
        <taxon>Microtetraspora</taxon>
    </lineage>
</organism>